<proteinExistence type="predicted"/>
<feature type="transmembrane region" description="Helical" evidence="5">
    <location>
        <begin position="229"/>
        <end position="250"/>
    </location>
</feature>
<feature type="domain" description="Major facilitator superfamily (MFS) profile" evidence="6">
    <location>
        <begin position="193"/>
        <end position="445"/>
    </location>
</feature>
<evidence type="ECO:0000256" key="2">
    <source>
        <dbReference type="ARBA" id="ARBA00022989"/>
    </source>
</evidence>
<feature type="transmembrane region" description="Helical" evidence="5">
    <location>
        <begin position="131"/>
        <end position="151"/>
    </location>
</feature>
<dbReference type="Pfam" id="PF07690">
    <property type="entry name" value="MFS_1"/>
    <property type="match status" value="1"/>
</dbReference>
<sequence>MTLRRLLSPLTSLVIFILGHGMFNTLLTVRLSAEDVSAQAIGLVSAAYFGGLVLGAFVNARLIIRVGHIRAYAAYASLLCFLFLLHGMVVEPISWAAMRLVGGFATGGLFVVLESWMLVSSTPANRGRLMSLYMILLYGSLAMGQLLLKWIDPMVLTPFALCAMAATLSVVPLAISRVAMPAMVAPQPVGVRELVRLTPAGMGSSFTSGLILGAIYGLLPLYFADTGASLSRVADMMALVILGGMCLQYPIGRMSDRFDRRLVILLLCSVLTLLALLMVALPAGWREPIAGALVFLLGGMAFSIYPLSLSHACDELHPDQVLGANQGLLLAYSMGAMIGPLLAPLLMRPFGPEGLFLYFALCGALLATYLGWRKRQRAPIPLDEHQVFIPVPPNTPMTAELEPRTDLAGEAVPTSYATPDAPLDTAPENTPDLTSGNPGGAREGT</sequence>
<evidence type="ECO:0000256" key="3">
    <source>
        <dbReference type="ARBA" id="ARBA00023136"/>
    </source>
</evidence>
<keyword evidence="3 5" id="KW-0472">Membrane</keyword>
<dbReference type="RefSeq" id="WP_338612168.1">
    <property type="nucleotide sequence ID" value="NZ_CP095328.1"/>
</dbReference>
<name>A0AAU6TD29_9GAMM</name>
<keyword evidence="1 5" id="KW-0812">Transmembrane</keyword>
<dbReference type="Gene3D" id="1.20.1250.20">
    <property type="entry name" value="MFS general substrate transporter like domains"/>
    <property type="match status" value="2"/>
</dbReference>
<evidence type="ECO:0000256" key="4">
    <source>
        <dbReference type="SAM" id="MobiDB-lite"/>
    </source>
</evidence>
<feature type="transmembrane region" description="Helical" evidence="5">
    <location>
        <begin position="321"/>
        <end position="343"/>
    </location>
</feature>
<reference evidence="7" key="1">
    <citation type="submission" date="2022-03" db="EMBL/GenBank/DDBJ databases">
        <title>Sea Food Isolates.</title>
        <authorList>
            <person name="Li C."/>
        </authorList>
    </citation>
    <scope>NUCLEOTIDE SEQUENCE</scope>
    <source>
        <strain evidence="7">19NY04SH05-1</strain>
    </source>
</reference>
<dbReference type="PANTHER" id="PTHR23521:SF3">
    <property type="entry name" value="MFS TRANSPORTER"/>
    <property type="match status" value="1"/>
</dbReference>
<evidence type="ECO:0000256" key="1">
    <source>
        <dbReference type="ARBA" id="ARBA00022692"/>
    </source>
</evidence>
<feature type="transmembrane region" description="Helical" evidence="5">
    <location>
        <begin position="289"/>
        <end position="309"/>
    </location>
</feature>
<feature type="transmembrane region" description="Helical" evidence="5">
    <location>
        <begin position="262"/>
        <end position="283"/>
    </location>
</feature>
<dbReference type="SUPFAM" id="SSF103473">
    <property type="entry name" value="MFS general substrate transporter"/>
    <property type="match status" value="1"/>
</dbReference>
<dbReference type="InterPro" id="IPR011701">
    <property type="entry name" value="MFS"/>
</dbReference>
<feature type="transmembrane region" description="Helical" evidence="5">
    <location>
        <begin position="72"/>
        <end position="90"/>
    </location>
</feature>
<evidence type="ECO:0000256" key="5">
    <source>
        <dbReference type="SAM" id="Phobius"/>
    </source>
</evidence>
<feature type="transmembrane region" description="Helical" evidence="5">
    <location>
        <begin position="355"/>
        <end position="372"/>
    </location>
</feature>
<dbReference type="PROSITE" id="PS50850">
    <property type="entry name" value="MFS"/>
    <property type="match status" value="1"/>
</dbReference>
<dbReference type="AlphaFoldDB" id="A0AAU6TD29"/>
<feature type="transmembrane region" description="Helical" evidence="5">
    <location>
        <begin position="96"/>
        <end position="119"/>
    </location>
</feature>
<feature type="compositionally biased region" description="Polar residues" evidence="4">
    <location>
        <begin position="427"/>
        <end position="436"/>
    </location>
</feature>
<dbReference type="InterPro" id="IPR020846">
    <property type="entry name" value="MFS_dom"/>
</dbReference>
<dbReference type="InterPro" id="IPR036259">
    <property type="entry name" value="MFS_trans_sf"/>
</dbReference>
<accession>A0AAU6TD29</accession>
<evidence type="ECO:0000313" key="7">
    <source>
        <dbReference type="EMBL" id="XAG42987.1"/>
    </source>
</evidence>
<protein>
    <submittedName>
        <fullName evidence="7">MFS transporter</fullName>
    </submittedName>
</protein>
<dbReference type="EMBL" id="CP095328">
    <property type="protein sequence ID" value="XAG42987.1"/>
    <property type="molecule type" value="Genomic_DNA"/>
</dbReference>
<dbReference type="GO" id="GO:0005886">
    <property type="term" value="C:plasma membrane"/>
    <property type="evidence" value="ECO:0007669"/>
    <property type="project" value="TreeGrafter"/>
</dbReference>
<dbReference type="CDD" id="cd17477">
    <property type="entry name" value="MFS_YcaD_like"/>
    <property type="match status" value="1"/>
</dbReference>
<feature type="transmembrane region" description="Helical" evidence="5">
    <location>
        <begin position="200"/>
        <end position="223"/>
    </location>
</feature>
<feature type="transmembrane region" description="Helical" evidence="5">
    <location>
        <begin position="37"/>
        <end position="60"/>
    </location>
</feature>
<dbReference type="InterPro" id="IPR047200">
    <property type="entry name" value="MFS_YcaD-like"/>
</dbReference>
<dbReference type="GO" id="GO:0022857">
    <property type="term" value="F:transmembrane transporter activity"/>
    <property type="evidence" value="ECO:0007669"/>
    <property type="project" value="InterPro"/>
</dbReference>
<feature type="region of interest" description="Disordered" evidence="4">
    <location>
        <begin position="391"/>
        <end position="445"/>
    </location>
</feature>
<organism evidence="7">
    <name type="scientific">Aeromonas sp. 19NY04SH05-1</name>
    <dbReference type="NCBI Taxonomy" id="2920537"/>
    <lineage>
        <taxon>Bacteria</taxon>
        <taxon>Pseudomonadati</taxon>
        <taxon>Pseudomonadota</taxon>
        <taxon>Gammaproteobacteria</taxon>
        <taxon>Aeromonadales</taxon>
        <taxon>Aeromonadaceae</taxon>
        <taxon>Aeromonas</taxon>
    </lineage>
</organism>
<keyword evidence="2 5" id="KW-1133">Transmembrane helix</keyword>
<gene>
    <name evidence="7" type="ORF">MRK42_08405</name>
</gene>
<feature type="transmembrane region" description="Helical" evidence="5">
    <location>
        <begin position="157"/>
        <end position="179"/>
    </location>
</feature>
<dbReference type="PANTHER" id="PTHR23521">
    <property type="entry name" value="TRANSPORTER MFS SUPERFAMILY"/>
    <property type="match status" value="1"/>
</dbReference>
<evidence type="ECO:0000259" key="6">
    <source>
        <dbReference type="PROSITE" id="PS50850"/>
    </source>
</evidence>